<keyword evidence="4" id="KW-0808">Transferase</keyword>
<name>A0ABV9JRM3_9GAMM</name>
<dbReference type="Proteomes" id="UP001595962">
    <property type="component" value="Unassembled WGS sequence"/>
</dbReference>
<keyword evidence="4" id="KW-0032">Aminotransferase</keyword>
<comment type="similarity">
    <text evidence="2 3">Belongs to the DegT/DnrJ/EryC1 family.</text>
</comment>
<dbReference type="Pfam" id="PF01041">
    <property type="entry name" value="DegT_DnrJ_EryC1"/>
    <property type="match status" value="1"/>
</dbReference>
<dbReference type="PANTHER" id="PTHR30244:SF34">
    <property type="entry name" value="DTDP-4-AMINO-4,6-DIDEOXYGALACTOSE TRANSAMINASE"/>
    <property type="match status" value="1"/>
</dbReference>
<dbReference type="InterPro" id="IPR015424">
    <property type="entry name" value="PyrdxlP-dep_Trfase"/>
</dbReference>
<dbReference type="Gene3D" id="3.40.640.10">
    <property type="entry name" value="Type I PLP-dependent aspartate aminotransferase-like (Major domain)"/>
    <property type="match status" value="1"/>
</dbReference>
<evidence type="ECO:0000313" key="4">
    <source>
        <dbReference type="EMBL" id="MFC4656913.1"/>
    </source>
</evidence>
<accession>A0ABV9JRM3</accession>
<dbReference type="CDD" id="cd00616">
    <property type="entry name" value="AHBA_syn"/>
    <property type="match status" value="1"/>
</dbReference>
<dbReference type="RefSeq" id="WP_377336433.1">
    <property type="nucleotide sequence ID" value="NZ_JBHSGB010000017.1"/>
</dbReference>
<dbReference type="EMBL" id="JBHSGB010000017">
    <property type="protein sequence ID" value="MFC4656913.1"/>
    <property type="molecule type" value="Genomic_DNA"/>
</dbReference>
<comment type="caution">
    <text evidence="4">The sequence shown here is derived from an EMBL/GenBank/DDBJ whole genome shotgun (WGS) entry which is preliminary data.</text>
</comment>
<evidence type="ECO:0000313" key="5">
    <source>
        <dbReference type="Proteomes" id="UP001595962"/>
    </source>
</evidence>
<dbReference type="InterPro" id="IPR020026">
    <property type="entry name" value="PseC"/>
</dbReference>
<dbReference type="PIRSF" id="PIRSF000390">
    <property type="entry name" value="PLP_StrS"/>
    <property type="match status" value="1"/>
</dbReference>
<dbReference type="SUPFAM" id="SSF53383">
    <property type="entry name" value="PLP-dependent transferases"/>
    <property type="match status" value="1"/>
</dbReference>
<evidence type="ECO:0000256" key="3">
    <source>
        <dbReference type="RuleBase" id="RU004508"/>
    </source>
</evidence>
<dbReference type="InterPro" id="IPR015422">
    <property type="entry name" value="PyrdxlP-dep_Trfase_small"/>
</dbReference>
<protein>
    <submittedName>
        <fullName evidence="4">UDP-4-amino-4, 6-dideoxy-N-acetyl-beta-L-altrosamine transaminase</fullName>
        <ecNumber evidence="4">2.6.1.92</ecNumber>
    </submittedName>
</protein>
<dbReference type="InterPro" id="IPR015421">
    <property type="entry name" value="PyrdxlP-dep_Trfase_major"/>
</dbReference>
<proteinExistence type="inferred from homology"/>
<gene>
    <name evidence="4" type="primary">pseC</name>
    <name evidence="4" type="ORF">ACFO3I_17980</name>
</gene>
<dbReference type="GO" id="GO:0008483">
    <property type="term" value="F:transaminase activity"/>
    <property type="evidence" value="ECO:0007669"/>
    <property type="project" value="UniProtKB-KW"/>
</dbReference>
<reference evidence="5" key="1">
    <citation type="journal article" date="2019" name="Int. J. Syst. Evol. Microbiol.">
        <title>The Global Catalogue of Microorganisms (GCM) 10K type strain sequencing project: providing services to taxonomists for standard genome sequencing and annotation.</title>
        <authorList>
            <consortium name="The Broad Institute Genomics Platform"/>
            <consortium name="The Broad Institute Genome Sequencing Center for Infectious Disease"/>
            <person name="Wu L."/>
            <person name="Ma J."/>
        </authorList>
    </citation>
    <scope>NUCLEOTIDE SEQUENCE [LARGE SCALE GENOMIC DNA]</scope>
    <source>
        <strain evidence="5">DT28</strain>
    </source>
</reference>
<dbReference type="InterPro" id="IPR000653">
    <property type="entry name" value="DegT/StrS_aminotransferase"/>
</dbReference>
<evidence type="ECO:0000256" key="2">
    <source>
        <dbReference type="ARBA" id="ARBA00037999"/>
    </source>
</evidence>
<dbReference type="PANTHER" id="PTHR30244">
    <property type="entry name" value="TRANSAMINASE"/>
    <property type="match status" value="1"/>
</dbReference>
<dbReference type="EC" id="2.6.1.92" evidence="4"/>
<dbReference type="Gene3D" id="3.90.1150.10">
    <property type="entry name" value="Aspartate Aminotransferase, domain 1"/>
    <property type="match status" value="1"/>
</dbReference>
<sequence>MIPYGRQHITQQDIDAVTEVLQSDFLTQGPVVPAFEQRLCKLTGATYAVAASNATSALHLACLALEVGPGSRVWTSPISFVASANCALYCGAIIDFVDVEPDSGNMSVIALEKKLQHAEENNQLPQVLIPVHLAGQSCNMQYIYQLSVRYGFRIIEDASHAVGASYQNSAVGSCQYSDITVFSFHPVKIITTAEGGMALTNQAVLAEKMQLLRSHGITRADELMTEPSHGSWYYQQLQLGFNYRMTELQAALGLSQSERLSEIIKKRQLLVASYQQLLAGLPLELPSVPKDRICAFHLYIVRLADKTQRKAVFDKLRSAGIGVNVHYIPIHSQPYYQAQGFRWGTYPMAEQFYETIISLPLYPELTLEQQSYIAEQLRLALA</sequence>
<keyword evidence="5" id="KW-1185">Reference proteome</keyword>
<keyword evidence="1 3" id="KW-0663">Pyridoxal phosphate</keyword>
<evidence type="ECO:0000256" key="1">
    <source>
        <dbReference type="ARBA" id="ARBA00022898"/>
    </source>
</evidence>
<dbReference type="NCBIfam" id="TIGR03588">
    <property type="entry name" value="PseC"/>
    <property type="match status" value="1"/>
</dbReference>
<organism evidence="4 5">
    <name type="scientific">Rheinheimera marina</name>
    <dbReference type="NCBI Taxonomy" id="1774958"/>
    <lineage>
        <taxon>Bacteria</taxon>
        <taxon>Pseudomonadati</taxon>
        <taxon>Pseudomonadota</taxon>
        <taxon>Gammaproteobacteria</taxon>
        <taxon>Chromatiales</taxon>
        <taxon>Chromatiaceae</taxon>
        <taxon>Rheinheimera</taxon>
    </lineage>
</organism>